<evidence type="ECO:0000313" key="4">
    <source>
        <dbReference type="Proteomes" id="UP000321408"/>
    </source>
</evidence>
<proteinExistence type="predicted"/>
<evidence type="ECO:0000256" key="1">
    <source>
        <dbReference type="SAM" id="Coils"/>
    </source>
</evidence>
<sequence length="1845" mass="207896">MIKKTFKKEIKKLQIVITIIFLCMFIIGPLLNYSFIKNDGQETTNNPFNDIPKLQDYAANSSGQTNNINLTIHQAYHNSTVITIDEISNSFTVPAPNATDFNSSYVDLSINNIAISNHTLTIEETQAGSQYIDDLIYVTSFTTPTSCYIKNASFFVKKQLGWNDGNLGVVLFNSSNQLLPNYSIASAPTIGSIFVNDTDQQWSNSTFQLNSTTFLDSSKTYNNNWFIGLYKLPDQSTFRGDWFYRSDSGGDGNNSIALTQQGGSGWSSQLGLDYGARIGLSLNKTYTTPSEIRLKINNTLVYDNPNIPTNNSGFWNESGDAGINNLLNYVFEADWYNFALEVNSTQVNYTKSMIANTTYTVESGSDVYWESEANFTAFDHRLNNNTLNFTIPASWTAYDLKNDSISKAIDNTFLNGSSKIVSVYDTKATDGNWILYSNSTNLLTDVKIGVGGKETGIVYSNETLEFNATFSKPVTGNVNLSVYNNSFNKELVFSKLTSVVDSSFVSLNNWVISENLTTYGDHKVQVTWNNATDIAIIDSFITIAGETTYSIQNTNETEILDNSNAFNITLEYFDEFNLDNITGATIGYNLNLGDGWQSQVQNNADETYNITISPSDFLANGLKIIPITINKTDYMNYTFDYNFYIVSDTKLQELTANSTLDVIKGHNASYYLNYTEINDNPIIGANILEKTLNPNIEWGFEDLTGGNYSINLNTSQLDVGEYLCNFSITYTDFKTQIFDFNITVTLAQTQITFISVNETISRASGLNATIRIHITDTSNSQDLTGVPHSALTVYNGSNPSTTWDTGDWNYKMIEISDGEYWVNISLNGLDYGDKSVILNISHAPNYDYSTLEVPFYVEGNSTEIQNVELIDHTLLEVSAHNFSLYQHNPQLQISFDFVDTEVIMTTLNYNDDGLFTYYVFIDGNSVSQSIAWNIGLGKNIGNITLPSLSSDIHNITIITSLFNYENATYSFNLTINDAITEAVIDSIQQDLITVIETSGNYSVYESHNLEIGILYNDTINNQRISGASISLLHFNGNDYDANWESNGIYYWELNSSDLEIGSYIITVDFSSDTYHDSFLTFNISVIPEVIITFTQYLPESIEEGAYVNLTFTLTYPNGTSQVPLAFAQIKLSTNNSEFIPIFATTDSSGNVTFRFQVPTGNFESLQIIIEYDGSQVGIAEDSYEVSIIVTKPIILPPWAIWAIGIFALAIGSAVLVQKKIIAPRKLKYTDMIMSSATIFDDAINLQHLMIIYKNTGTSIFFKSFADEMLDPDLISGFLTAVQSFGKELKTHKSLNELSYGDKVLLFSDGDYIRVTLVLGKPASPYMKRNLAKFIAKFEAHYQLTLQMWKGQLNIFQDTPDLIDEVLHTSVILPHEITVDSKLEKNLRNSFCKQILSIARGLVSEDRKFLFLAQLLADSIEQTKKESAEIVLAINDLLECKVLIPIKIEKLEEQELSDQEIRTLAERVSVVPNKTDQEKQDLLKELLVLSSAEREVILSSLMQSITITTEISGETITAKKFKDIKEAKKEIKSLDKQARSALKEQDFNNSIRFYEIAEIISYQWNMDSSGKKYGNLVITTTVDKYRTTIKQSQKQGKKYEKMKDFNNALAEYGKVLDAAHNLFKLGFLDVEILIKEFTKKVAEIKKQTKQVPTAEDFLTKDHLVNQRKKLLSKWKKAQKSQDMVLRNELTTKLLIISNFLFKFGQVSESENIKKYHFVLDEIQDVIEDSNEVYIQETATRISELKLKTQQYLEYAKEAEEKEDYVNCLVVYQQALNTYCQVGDAENAIKLSLKIEALFRKIPNLEKIIQDYKAESAKLRANGDHDNALINEQYAETLEDALFIPRD</sequence>
<keyword evidence="2" id="KW-0472">Membrane</keyword>
<reference evidence="3 4" key="2">
    <citation type="journal article" date="2024" name="Int. J. Syst. Evol. Microbiol.">
        <title>Promethearchaeum syntrophicum gen. nov., sp. nov., an anaerobic, obligately syntrophic archaeon, the first isolate of the lineage 'Asgard' archaea, and proposal of the new archaeal phylum Promethearchaeota phyl. nov. and kingdom Promethearchaeati regn. nov.</title>
        <authorList>
            <person name="Imachi H."/>
            <person name="Nobu M.K."/>
            <person name="Kato S."/>
            <person name="Takaki Y."/>
            <person name="Miyazaki M."/>
            <person name="Miyata M."/>
            <person name="Ogawara M."/>
            <person name="Saito Y."/>
            <person name="Sakai S."/>
            <person name="Tahara Y.O."/>
            <person name="Takano Y."/>
            <person name="Tasumi E."/>
            <person name="Uematsu K."/>
            <person name="Yoshimura T."/>
            <person name="Itoh T."/>
            <person name="Ohkuma M."/>
            <person name="Takai K."/>
        </authorList>
    </citation>
    <scope>NUCLEOTIDE SEQUENCE [LARGE SCALE GENOMIC DNA]</scope>
    <source>
        <strain evidence="3 4">MK-D1</strain>
    </source>
</reference>
<reference evidence="3 4" key="1">
    <citation type="journal article" date="2020" name="Nature">
        <title>Isolation of an archaeon at the prokaryote-eukaryote interface.</title>
        <authorList>
            <person name="Imachi H."/>
            <person name="Nobu M.K."/>
            <person name="Nakahara N."/>
            <person name="Morono Y."/>
            <person name="Ogawara M."/>
            <person name="Takaki Y."/>
            <person name="Takano Y."/>
            <person name="Uematsu K."/>
            <person name="Ikuta T."/>
            <person name="Ito M."/>
            <person name="Matsui Y."/>
            <person name="Miyazaki M."/>
            <person name="Murata K."/>
            <person name="Saito Y."/>
            <person name="Sakai S."/>
            <person name="Song C."/>
            <person name="Tasumi E."/>
            <person name="Yamanaka Y."/>
            <person name="Yamaguchi T."/>
            <person name="Kamagata Y."/>
            <person name="Tamaki H."/>
            <person name="Takai K."/>
        </authorList>
    </citation>
    <scope>NUCLEOTIDE SEQUENCE [LARGE SCALE GENOMIC DNA]</scope>
    <source>
        <strain evidence="3 4">MK-D1</strain>
    </source>
</reference>
<keyword evidence="1" id="KW-0175">Coiled coil</keyword>
<feature type="transmembrane region" description="Helical" evidence="2">
    <location>
        <begin position="12"/>
        <end position="31"/>
    </location>
</feature>
<name>A0A5B9DG33_9ARCH</name>
<feature type="coiled-coil region" evidence="1">
    <location>
        <begin position="1793"/>
        <end position="1820"/>
    </location>
</feature>
<dbReference type="GeneID" id="41331864"/>
<keyword evidence="2" id="KW-0812">Transmembrane</keyword>
<organism evidence="3 4">
    <name type="scientific">Promethearchaeum syntrophicum</name>
    <dbReference type="NCBI Taxonomy" id="2594042"/>
    <lineage>
        <taxon>Archaea</taxon>
        <taxon>Promethearchaeati</taxon>
        <taxon>Promethearchaeota</taxon>
        <taxon>Promethearchaeia</taxon>
        <taxon>Promethearchaeales</taxon>
        <taxon>Promethearchaeaceae</taxon>
        <taxon>Promethearchaeum</taxon>
    </lineage>
</organism>
<keyword evidence="2" id="KW-1133">Transmembrane helix</keyword>
<protein>
    <submittedName>
        <fullName evidence="3">Uncharacterized protein</fullName>
    </submittedName>
</protein>
<accession>A0A5B9DG33</accession>
<dbReference type="Proteomes" id="UP000321408">
    <property type="component" value="Chromosome"/>
</dbReference>
<dbReference type="KEGG" id="psyt:DSAG12_03900"/>
<gene>
    <name evidence="3" type="ORF">DSAG12_03900</name>
</gene>
<evidence type="ECO:0000256" key="2">
    <source>
        <dbReference type="SAM" id="Phobius"/>
    </source>
</evidence>
<keyword evidence="4" id="KW-1185">Reference proteome</keyword>
<dbReference type="EMBL" id="CP042905">
    <property type="protein sequence ID" value="QEE18062.1"/>
    <property type="molecule type" value="Genomic_DNA"/>
</dbReference>
<evidence type="ECO:0000313" key="3">
    <source>
        <dbReference type="EMBL" id="QEE18062.1"/>
    </source>
</evidence>
<dbReference type="RefSeq" id="WP_147664989.1">
    <property type="nucleotide sequence ID" value="NZ_CP042905.2"/>
</dbReference>